<keyword evidence="7" id="KW-0175">Coiled coil</keyword>
<keyword evidence="13" id="KW-1185">Reference proteome</keyword>
<keyword evidence="3 9" id="KW-0812">Transmembrane</keyword>
<evidence type="ECO:0000256" key="1">
    <source>
        <dbReference type="ARBA" id="ARBA00004508"/>
    </source>
</evidence>
<dbReference type="Proteomes" id="UP000654075">
    <property type="component" value="Unassembled WGS sequence"/>
</dbReference>
<name>A0A813HCT1_POLGL</name>
<dbReference type="AlphaFoldDB" id="A0A813HCT1"/>
<dbReference type="Pfam" id="PF13499">
    <property type="entry name" value="EF-hand_7"/>
    <property type="match status" value="1"/>
</dbReference>
<dbReference type="PROSITE" id="PS00018">
    <property type="entry name" value="EF_HAND_1"/>
    <property type="match status" value="2"/>
</dbReference>
<evidence type="ECO:0000256" key="3">
    <source>
        <dbReference type="ARBA" id="ARBA00022692"/>
    </source>
</evidence>
<feature type="coiled-coil region" evidence="7">
    <location>
        <begin position="193"/>
        <end position="241"/>
    </location>
</feature>
<dbReference type="InterPro" id="IPR011992">
    <property type="entry name" value="EF-hand-dom_pair"/>
</dbReference>
<organism evidence="11 13">
    <name type="scientific">Polarella glacialis</name>
    <name type="common">Dinoflagellate</name>
    <dbReference type="NCBI Taxonomy" id="89957"/>
    <lineage>
        <taxon>Eukaryota</taxon>
        <taxon>Sar</taxon>
        <taxon>Alveolata</taxon>
        <taxon>Dinophyceae</taxon>
        <taxon>Suessiales</taxon>
        <taxon>Suessiaceae</taxon>
        <taxon>Polarella</taxon>
    </lineage>
</organism>
<evidence type="ECO:0000313" key="12">
    <source>
        <dbReference type="EMBL" id="CAE8654524.1"/>
    </source>
</evidence>
<feature type="transmembrane region" description="Helical" evidence="9">
    <location>
        <begin position="365"/>
        <end position="392"/>
    </location>
</feature>
<keyword evidence="6 9" id="KW-0472">Membrane</keyword>
<feature type="transmembrane region" description="Helical" evidence="9">
    <location>
        <begin position="288"/>
        <end position="312"/>
    </location>
</feature>
<reference evidence="11" key="1">
    <citation type="submission" date="2021-02" db="EMBL/GenBank/DDBJ databases">
        <authorList>
            <person name="Dougan E. K."/>
            <person name="Rhodes N."/>
            <person name="Thang M."/>
            <person name="Chan C."/>
        </authorList>
    </citation>
    <scope>NUCLEOTIDE SEQUENCE</scope>
</reference>
<dbReference type="Gene3D" id="1.10.238.10">
    <property type="entry name" value="EF-hand"/>
    <property type="match status" value="1"/>
</dbReference>
<evidence type="ECO:0000256" key="8">
    <source>
        <dbReference type="SAM" id="MobiDB-lite"/>
    </source>
</evidence>
<dbReference type="Proteomes" id="UP000626109">
    <property type="component" value="Unassembled WGS sequence"/>
</dbReference>
<keyword evidence="5 9" id="KW-1133">Transmembrane helix</keyword>
<dbReference type="PANTHER" id="PTHR33510">
    <property type="entry name" value="PROTEIN TIC 20-II, CHLOROPLASTIC"/>
    <property type="match status" value="1"/>
</dbReference>
<evidence type="ECO:0000256" key="2">
    <source>
        <dbReference type="ARBA" id="ARBA00009596"/>
    </source>
</evidence>
<dbReference type="InterPro" id="IPR018247">
    <property type="entry name" value="EF_Hand_1_Ca_BS"/>
</dbReference>
<protein>
    <recommendedName>
        <fullName evidence="10">EF-hand domain-containing protein</fullName>
    </recommendedName>
</protein>
<feature type="region of interest" description="Disordered" evidence="8">
    <location>
        <begin position="22"/>
        <end position="55"/>
    </location>
</feature>
<evidence type="ECO:0000256" key="4">
    <source>
        <dbReference type="ARBA" id="ARBA00022837"/>
    </source>
</evidence>
<comment type="similarity">
    <text evidence="2">Belongs to the Tic20 family.</text>
</comment>
<dbReference type="CDD" id="cd00051">
    <property type="entry name" value="EFh"/>
    <property type="match status" value="1"/>
</dbReference>
<evidence type="ECO:0000256" key="9">
    <source>
        <dbReference type="SAM" id="Phobius"/>
    </source>
</evidence>
<evidence type="ECO:0000256" key="6">
    <source>
        <dbReference type="ARBA" id="ARBA00023136"/>
    </source>
</evidence>
<evidence type="ECO:0000259" key="10">
    <source>
        <dbReference type="PROSITE" id="PS50222"/>
    </source>
</evidence>
<dbReference type="EMBL" id="CAJNNV010031355">
    <property type="protein sequence ID" value="CAE8635839.1"/>
    <property type="molecule type" value="Genomic_DNA"/>
</dbReference>
<evidence type="ECO:0000256" key="7">
    <source>
        <dbReference type="SAM" id="Coils"/>
    </source>
</evidence>
<dbReference type="SUPFAM" id="SSF47473">
    <property type="entry name" value="EF-hand"/>
    <property type="match status" value="1"/>
</dbReference>
<feature type="domain" description="EF-hand" evidence="10">
    <location>
        <begin position="130"/>
        <end position="165"/>
    </location>
</feature>
<dbReference type="InterPro" id="IPR005691">
    <property type="entry name" value="Tic20"/>
</dbReference>
<dbReference type="PROSITE" id="PS50222">
    <property type="entry name" value="EF_HAND_2"/>
    <property type="match status" value="2"/>
</dbReference>
<dbReference type="SMART" id="SM00054">
    <property type="entry name" value="EFh"/>
    <property type="match status" value="2"/>
</dbReference>
<feature type="compositionally biased region" description="Low complexity" evidence="8">
    <location>
        <begin position="36"/>
        <end position="50"/>
    </location>
</feature>
<comment type="subcellular location">
    <subcellularLocation>
        <location evidence="1">Plastid</location>
        <location evidence="1">Chloroplast membrane</location>
        <topology evidence="1">Multi-pass membrane protein</topology>
    </subcellularLocation>
</comment>
<feature type="domain" description="EF-hand" evidence="10">
    <location>
        <begin position="166"/>
        <end position="201"/>
    </location>
</feature>
<dbReference type="PANTHER" id="PTHR33510:SF11">
    <property type="entry name" value="PROTEIN TIC 20-V, CHLOROPLASTIC"/>
    <property type="match status" value="1"/>
</dbReference>
<feature type="coiled-coil region" evidence="7">
    <location>
        <begin position="106"/>
        <end position="133"/>
    </location>
</feature>
<dbReference type="EMBL" id="CAJNNW010012646">
    <property type="protein sequence ID" value="CAE8654524.1"/>
    <property type="molecule type" value="Genomic_DNA"/>
</dbReference>
<dbReference type="GO" id="GO:0031969">
    <property type="term" value="C:chloroplast membrane"/>
    <property type="evidence" value="ECO:0007669"/>
    <property type="project" value="UniProtKB-SubCell"/>
</dbReference>
<gene>
    <name evidence="11" type="ORF">PGLA1383_LOCUS51412</name>
    <name evidence="12" type="ORF">PGLA2088_LOCUS11057</name>
</gene>
<evidence type="ECO:0000313" key="13">
    <source>
        <dbReference type="Proteomes" id="UP000654075"/>
    </source>
</evidence>
<keyword evidence="4" id="KW-0106">Calcium</keyword>
<evidence type="ECO:0000313" key="11">
    <source>
        <dbReference type="EMBL" id="CAE8635839.1"/>
    </source>
</evidence>
<sequence>MMSSMTSPQGLGSTAFLAVGGTPRTAALRGTQSAPSSEFRSRSAGSSSGGPQVASHDTLANWTAMTASLAMAASLAVGRKEKRRFATRASFVRLKATDTDTDVDLVTQLQLEASKLRSEVSGLEAEREEQLQRDRLALFHSFDLDRSGSISVQELRTGLQEMGLELDEPKAEGILRALDKDGDGMLTLEEFDLKAATKQIEEWRAQDEAVEDATRAAAQALERQSKEVESEKQANQEYIASLPPSNDDVGLPTRLASVLAYLLPCMDVLRYGLPLALMFPSLQGPFSALFAISGVFQAFPFGLGYLALFIGMQNLAKNTELPTLLRFNLRQSVILDIALFVPGILSGVISLAADAAKAPISEELAFAGNGIVFALLVACVAYSTGSSLLGVAPRGLPFISEMAGEAISDTRPNDDAGSSKP</sequence>
<dbReference type="InterPro" id="IPR002048">
    <property type="entry name" value="EF_hand_dom"/>
</dbReference>
<evidence type="ECO:0000256" key="5">
    <source>
        <dbReference type="ARBA" id="ARBA00022989"/>
    </source>
</evidence>
<dbReference type="GO" id="GO:0005509">
    <property type="term" value="F:calcium ion binding"/>
    <property type="evidence" value="ECO:0007669"/>
    <property type="project" value="InterPro"/>
</dbReference>
<dbReference type="OrthoDB" id="191686at2759"/>
<dbReference type="Pfam" id="PF16166">
    <property type="entry name" value="TIC20"/>
    <property type="match status" value="1"/>
</dbReference>
<accession>A0A813HCT1</accession>
<feature type="transmembrane region" description="Helical" evidence="9">
    <location>
        <begin position="333"/>
        <end position="353"/>
    </location>
</feature>
<proteinExistence type="inferred from homology"/>
<comment type="caution">
    <text evidence="11">The sequence shown here is derived from an EMBL/GenBank/DDBJ whole genome shotgun (WGS) entry which is preliminary data.</text>
</comment>